<protein>
    <submittedName>
        <fullName evidence="2">Uncharacterized protein</fullName>
    </submittedName>
</protein>
<gene>
    <name evidence="2" type="ORF">QFZ46_002658</name>
</gene>
<feature type="transmembrane region" description="Helical" evidence="1">
    <location>
        <begin position="66"/>
        <end position="88"/>
    </location>
</feature>
<keyword evidence="3" id="KW-1185">Reference proteome</keyword>
<feature type="transmembrane region" description="Helical" evidence="1">
    <location>
        <begin position="39"/>
        <end position="60"/>
    </location>
</feature>
<keyword evidence="1" id="KW-1133">Transmembrane helix</keyword>
<reference evidence="2 3" key="1">
    <citation type="submission" date="2023-07" db="EMBL/GenBank/DDBJ databases">
        <title>Comparative genomics of wheat-associated soil bacteria to identify genetic determinants of phenazine resistance.</title>
        <authorList>
            <person name="Mouncey N."/>
        </authorList>
    </citation>
    <scope>NUCLEOTIDE SEQUENCE [LARGE SCALE GENOMIC DNA]</scope>
    <source>
        <strain evidence="2 3">W2I7</strain>
    </source>
</reference>
<dbReference type="RefSeq" id="WP_307362280.1">
    <property type="nucleotide sequence ID" value="NZ_JAUSXK010000001.1"/>
</dbReference>
<sequence length="199" mass="21611">MELEAPVGHVVHLLRSFDVDTGAPETIGFGKRTPAVGRWVIWALLALASIGTAILLINLWTSDSPWWFNVIFTLMPALFIIGCAVAVVESGRLSRMESLLTQRWAQIRQHATLTEGRVTDRAVSLLDNGGASSFALMVTDAAGVQVHARWHRSNPDNQGETLLQTQIPAIGSKVRIWAVGMPDAEAPIIVEALDPSVVQ</sequence>
<keyword evidence="1" id="KW-0812">Transmembrane</keyword>
<evidence type="ECO:0000313" key="2">
    <source>
        <dbReference type="EMBL" id="MDQ0644498.1"/>
    </source>
</evidence>
<name>A0ABU0PAX3_9MICO</name>
<proteinExistence type="predicted"/>
<dbReference type="EMBL" id="JAUSXK010000001">
    <property type="protein sequence ID" value="MDQ0644498.1"/>
    <property type="molecule type" value="Genomic_DNA"/>
</dbReference>
<dbReference type="Proteomes" id="UP001239085">
    <property type="component" value="Unassembled WGS sequence"/>
</dbReference>
<evidence type="ECO:0000313" key="3">
    <source>
        <dbReference type="Proteomes" id="UP001239085"/>
    </source>
</evidence>
<accession>A0ABU0PAX3</accession>
<keyword evidence="1" id="KW-0472">Membrane</keyword>
<comment type="caution">
    <text evidence="2">The sequence shown here is derived from an EMBL/GenBank/DDBJ whole genome shotgun (WGS) entry which is preliminary data.</text>
</comment>
<organism evidence="2 3">
    <name type="scientific">Microbacterium murale</name>
    <dbReference type="NCBI Taxonomy" id="1081040"/>
    <lineage>
        <taxon>Bacteria</taxon>
        <taxon>Bacillati</taxon>
        <taxon>Actinomycetota</taxon>
        <taxon>Actinomycetes</taxon>
        <taxon>Micrococcales</taxon>
        <taxon>Microbacteriaceae</taxon>
        <taxon>Microbacterium</taxon>
    </lineage>
</organism>
<evidence type="ECO:0000256" key="1">
    <source>
        <dbReference type="SAM" id="Phobius"/>
    </source>
</evidence>